<evidence type="ECO:0000313" key="9">
    <source>
        <dbReference type="EMBL" id="CAI9773072.1"/>
    </source>
</evidence>
<keyword evidence="5" id="KW-0812">Transmembrane</keyword>
<name>A0AAD1ZNH1_9LAMI</name>
<dbReference type="InterPro" id="IPR016159">
    <property type="entry name" value="Cullin_repeat-like_dom_sf"/>
</dbReference>
<dbReference type="InterPro" id="IPR004140">
    <property type="entry name" value="Exo70"/>
</dbReference>
<sequence>MGVPARTAAAKGRGGGVDLLSERATKMREALQKSETITDKMVSILGSFDDRLSALEIAMRPTQIGTHAIRKAHENIDKTLKAAEVILSQFDLSVQAEAKILKGPHEDLESYLQAIAQLRNNIRFFSDNKSFKSSDGVVNHSNNLLAKAISKLEEEFKQILSSYSKPVEPERLFECLPNSMRPSSGSPGDQADSSGKTPSSHSHSEHPNSEENSAYTTPTLIPPRILPLLHDLALQMVQAGNQQQLLIIYREARSSVLEESLCKLGVEKLSKDDVQKMQWEVLEAKIGNWIHFMRIAVKLLFAGERKVCDQIFEGFNPLMDQCFAEVTAGSVAVLLSFGDAIAKSKRSSEKLFVLLDMYEIMREIHSEIEALFRGKPCNEIRELALGLTKRLAQTAKETFSDFEEAVEKDATKTAVADGTVHPLTSYVINYVKFLFDYQSTLKQLFCEFENGDDSNSQLAAVTMRIMQALQTNLDGKSKQYKDPSLTQLFLMNNIHYMVRSVRRSEAKDLLGDDWVQRHRRVVQQHANQYKRIAWTKISTIKTTKVGLIDHHVTALSVILEALEWPLIQHLNFPEQFGMASALETLCGQAYGAEQYQQVGTFTYGSILCLFLVCLPVSLLWMHTYKLLTFMGQDPLVSAEAGIFAIWLIPALFPYAILQSLVRYLQTQSLIQPMLLSSVASLFFNLPLCWVLVFKFKLGNLGAALSIGLSYWLNVILLGVYVKYSSACKKTRAPLSKDVFRTMGQFIRFAIPSAMMICLEWWSFEIIILLSGLLPNPQLEMSVLSICMTTTSLHYNIPYSFGAAASTRISNELGAGKPQAAQIALYTVLILSTAEFVIASTAIFIYRHILGYAFSDEKEVVVYVKEMTPLLCLSIIMDSLQAIFSGAARGSGWQKIGAYVNLGAYYLVGIPVALLVGFIYHFRGKGLWIGLVAGATLQSFLFSLVTILTDWEKQAMEARQRIFEGTTPAQIELVPENEMFGGDMFIRDTLM</sequence>
<keyword evidence="10" id="KW-1185">Reference proteome</keyword>
<evidence type="ECO:0000256" key="3">
    <source>
        <dbReference type="ARBA" id="ARBA00022448"/>
    </source>
</evidence>
<comment type="caution">
    <text evidence="5">Lacks conserved residue(s) required for the propagation of feature annotation.</text>
</comment>
<evidence type="ECO:0000256" key="4">
    <source>
        <dbReference type="ARBA" id="ARBA00022483"/>
    </source>
</evidence>
<evidence type="ECO:0000259" key="8">
    <source>
        <dbReference type="Pfam" id="PF03081"/>
    </source>
</evidence>
<dbReference type="Gene3D" id="1.20.1280.170">
    <property type="entry name" value="Exocyst complex component Exo70"/>
    <property type="match status" value="1"/>
</dbReference>
<comment type="function">
    <text evidence="6">Component of the exocyst complex.</text>
</comment>
<dbReference type="GO" id="GO:1990961">
    <property type="term" value="P:xenobiotic detoxification by transmembrane export across the plasma membrane"/>
    <property type="evidence" value="ECO:0007669"/>
    <property type="project" value="InterPro"/>
</dbReference>
<dbReference type="GO" id="GO:0005546">
    <property type="term" value="F:phosphatidylinositol-4,5-bisphosphate binding"/>
    <property type="evidence" value="ECO:0007669"/>
    <property type="project" value="InterPro"/>
</dbReference>
<feature type="transmembrane region" description="Helical" evidence="5">
    <location>
        <begin position="822"/>
        <end position="846"/>
    </location>
</feature>
<dbReference type="CDD" id="cd13132">
    <property type="entry name" value="MATE_eukaryotic"/>
    <property type="match status" value="1"/>
</dbReference>
<reference evidence="9" key="1">
    <citation type="submission" date="2023-05" db="EMBL/GenBank/DDBJ databases">
        <authorList>
            <person name="Huff M."/>
        </authorList>
    </citation>
    <scope>NUCLEOTIDE SEQUENCE</scope>
</reference>
<dbReference type="InterPro" id="IPR046364">
    <property type="entry name" value="Exo70_C"/>
</dbReference>
<comment type="similarity">
    <text evidence="1 6">Belongs to the EXO70 family.</text>
</comment>
<dbReference type="InterPro" id="IPR045069">
    <property type="entry name" value="MATE_euk"/>
</dbReference>
<dbReference type="SUPFAM" id="SSF74788">
    <property type="entry name" value="Cullin repeat-like"/>
    <property type="match status" value="1"/>
</dbReference>
<feature type="region of interest" description="Disordered" evidence="7">
    <location>
        <begin position="176"/>
        <end position="217"/>
    </location>
</feature>
<protein>
    <recommendedName>
        <fullName evidence="5 6">Multifunctional fusion protein</fullName>
    </recommendedName>
    <domain>
        <recommendedName>
            <fullName evidence="5">Protein DETOXIFICATION</fullName>
        </recommendedName>
        <alternativeName>
            <fullName evidence="5">Multidrug and toxic compound extrusion protein</fullName>
        </alternativeName>
    </domain>
    <domain>
        <recommendedName>
            <fullName evidence="6">Exocyst subunit Exo70 family protein</fullName>
        </recommendedName>
    </domain>
</protein>
<feature type="compositionally biased region" description="Polar residues" evidence="7">
    <location>
        <begin position="180"/>
        <end position="198"/>
    </location>
</feature>
<dbReference type="Pfam" id="PF01554">
    <property type="entry name" value="MatE"/>
    <property type="match status" value="2"/>
</dbReference>
<evidence type="ECO:0000256" key="6">
    <source>
        <dbReference type="RuleBase" id="RU365026"/>
    </source>
</evidence>
<dbReference type="AlphaFoldDB" id="A0AAD1ZNH1"/>
<dbReference type="EMBL" id="OU503047">
    <property type="protein sequence ID" value="CAI9773072.1"/>
    <property type="molecule type" value="Genomic_DNA"/>
</dbReference>
<feature type="domain" description="Exocyst complex subunit Exo70 C-terminal" evidence="8">
    <location>
        <begin position="288"/>
        <end position="540"/>
    </location>
</feature>
<dbReference type="GO" id="GO:0015031">
    <property type="term" value="P:protein transport"/>
    <property type="evidence" value="ECO:0007669"/>
    <property type="project" value="UniProtKB-KW"/>
</dbReference>
<feature type="transmembrane region" description="Helical" evidence="5">
    <location>
        <begin position="898"/>
        <end position="921"/>
    </location>
</feature>
<dbReference type="GO" id="GO:0015297">
    <property type="term" value="F:antiporter activity"/>
    <property type="evidence" value="ECO:0007669"/>
    <property type="project" value="InterPro"/>
</dbReference>
<gene>
    <name evidence="9" type="ORF">FPE_LOCUS20502</name>
</gene>
<dbReference type="PANTHER" id="PTHR12542:SF41">
    <property type="entry name" value="EXOCYST COMPLEX COMPONENT 7"/>
    <property type="match status" value="1"/>
</dbReference>
<evidence type="ECO:0000256" key="7">
    <source>
        <dbReference type="SAM" id="MobiDB-lite"/>
    </source>
</evidence>
<feature type="transmembrane region" description="Helical" evidence="5">
    <location>
        <begin position="640"/>
        <end position="661"/>
    </location>
</feature>
<keyword evidence="3 6" id="KW-0813">Transport</keyword>
<dbReference type="Pfam" id="PF03081">
    <property type="entry name" value="Exo70_C"/>
    <property type="match status" value="1"/>
</dbReference>
<keyword evidence="5" id="KW-1133">Transmembrane helix</keyword>
<keyword evidence="5" id="KW-0472">Membrane</keyword>
<evidence type="ECO:0000256" key="2">
    <source>
        <dbReference type="ARBA" id="ARBA00010199"/>
    </source>
</evidence>
<dbReference type="GO" id="GO:0000145">
    <property type="term" value="C:exocyst"/>
    <property type="evidence" value="ECO:0007669"/>
    <property type="project" value="InterPro"/>
</dbReference>
<evidence type="ECO:0000256" key="1">
    <source>
        <dbReference type="ARBA" id="ARBA00006756"/>
    </source>
</evidence>
<dbReference type="NCBIfam" id="TIGR00797">
    <property type="entry name" value="matE"/>
    <property type="match status" value="1"/>
</dbReference>
<accession>A0AAD1ZNH1</accession>
<proteinExistence type="inferred from homology"/>
<dbReference type="Proteomes" id="UP000834106">
    <property type="component" value="Chromosome 12"/>
</dbReference>
<feature type="transmembrane region" description="Helical" evidence="5">
    <location>
        <begin position="745"/>
        <end position="769"/>
    </location>
</feature>
<evidence type="ECO:0000256" key="5">
    <source>
        <dbReference type="RuleBase" id="RU004914"/>
    </source>
</evidence>
<dbReference type="InterPro" id="IPR002528">
    <property type="entry name" value="MATE_fam"/>
</dbReference>
<feature type="transmembrane region" description="Helical" evidence="5">
    <location>
        <begin position="673"/>
        <end position="693"/>
    </location>
</feature>
<dbReference type="PANTHER" id="PTHR12542">
    <property type="entry name" value="EXOCYST COMPLEX PROTEIN EXO70"/>
    <property type="match status" value="1"/>
</dbReference>
<feature type="transmembrane region" description="Helical" evidence="5">
    <location>
        <begin position="699"/>
        <end position="721"/>
    </location>
</feature>
<dbReference type="GO" id="GO:0016020">
    <property type="term" value="C:membrane"/>
    <property type="evidence" value="ECO:0007669"/>
    <property type="project" value="InterPro"/>
</dbReference>
<keyword evidence="4 6" id="KW-0268">Exocytosis</keyword>
<dbReference type="GO" id="GO:0006887">
    <property type="term" value="P:exocytosis"/>
    <property type="evidence" value="ECO:0007669"/>
    <property type="project" value="UniProtKB-KW"/>
</dbReference>
<organism evidence="9 10">
    <name type="scientific">Fraxinus pennsylvanica</name>
    <dbReference type="NCBI Taxonomy" id="56036"/>
    <lineage>
        <taxon>Eukaryota</taxon>
        <taxon>Viridiplantae</taxon>
        <taxon>Streptophyta</taxon>
        <taxon>Embryophyta</taxon>
        <taxon>Tracheophyta</taxon>
        <taxon>Spermatophyta</taxon>
        <taxon>Magnoliopsida</taxon>
        <taxon>eudicotyledons</taxon>
        <taxon>Gunneridae</taxon>
        <taxon>Pentapetalae</taxon>
        <taxon>asterids</taxon>
        <taxon>lamiids</taxon>
        <taxon>Lamiales</taxon>
        <taxon>Oleaceae</taxon>
        <taxon>Oleeae</taxon>
        <taxon>Fraxinus</taxon>
    </lineage>
</organism>
<evidence type="ECO:0000313" key="10">
    <source>
        <dbReference type="Proteomes" id="UP000834106"/>
    </source>
</evidence>
<keyword evidence="6" id="KW-0653">Protein transport</keyword>
<feature type="transmembrane region" description="Helical" evidence="5">
    <location>
        <begin position="601"/>
        <end position="620"/>
    </location>
</feature>
<comment type="similarity">
    <text evidence="2 5">Belongs to the multi antimicrobial extrusion (MATE) (TC 2.A.66.1) family.</text>
</comment>
<feature type="transmembrane region" description="Helical" evidence="5">
    <location>
        <begin position="927"/>
        <end position="950"/>
    </location>
</feature>
<dbReference type="GO" id="GO:0042910">
    <property type="term" value="F:xenobiotic transmembrane transporter activity"/>
    <property type="evidence" value="ECO:0007669"/>
    <property type="project" value="InterPro"/>
</dbReference>
<dbReference type="Pfam" id="PF20669">
    <property type="entry name" value="Exo70_N"/>
    <property type="match status" value="1"/>
</dbReference>